<dbReference type="EMBL" id="BARV01038318">
    <property type="protein sequence ID" value="GAI47162.1"/>
    <property type="molecule type" value="Genomic_DNA"/>
</dbReference>
<dbReference type="SUPFAM" id="SSF55681">
    <property type="entry name" value="Class II aaRS and biotin synthetases"/>
    <property type="match status" value="1"/>
</dbReference>
<name>X1NT03_9ZZZZ</name>
<protein>
    <recommendedName>
        <fullName evidence="6">Aminoacyl-transfer RNA synthetases class-II family profile domain-containing protein</fullName>
    </recommendedName>
</protein>
<accession>X1NT03</accession>
<dbReference type="Pfam" id="PF00587">
    <property type="entry name" value="tRNA-synt_2b"/>
    <property type="match status" value="1"/>
</dbReference>
<feature type="domain" description="Aminoacyl-transfer RNA synthetases class-II family profile" evidence="6">
    <location>
        <begin position="59"/>
        <end position="205"/>
    </location>
</feature>
<proteinExistence type="predicted"/>
<comment type="caution">
    <text evidence="7">The sequence shown here is derived from an EMBL/GenBank/DDBJ whole genome shotgun (WGS) entry which is preliminary data.</text>
</comment>
<dbReference type="InterPro" id="IPR002314">
    <property type="entry name" value="aa-tRNA-synt_IIb"/>
</dbReference>
<keyword evidence="3" id="KW-0067">ATP-binding</keyword>
<keyword evidence="2" id="KW-0547">Nucleotide-binding</keyword>
<sequence length="205" mass="23791">KCNTRTRVDHLKDKVDESTEEHTEHISIEAAMAAAKDLSNKTCPNCGAVGQFTEPMEFKLMFETQMGANVDDSMTLYIRPETAQGIFANFRNVLDSTRIKIPFGIAQIGKSFRNEVTTKAFIFRTREFEQAELEFFCEPGTDEKWYEYWKEARFNWYTELGLKKENLRLRDHDPDELAHYAKACVDVEYRFPFGSGDWQELEGIA</sequence>
<feature type="non-terminal residue" evidence="7">
    <location>
        <position position="1"/>
    </location>
</feature>
<dbReference type="InterPro" id="IPR027031">
    <property type="entry name" value="Gly-tRNA_synthase/POLG2"/>
</dbReference>
<dbReference type="InterPro" id="IPR045864">
    <property type="entry name" value="aa-tRNA-synth_II/BPL/LPL"/>
</dbReference>
<feature type="region of interest" description="Disordered" evidence="5">
    <location>
        <begin position="1"/>
        <end position="23"/>
    </location>
</feature>
<reference evidence="7" key="1">
    <citation type="journal article" date="2014" name="Front. Microbiol.">
        <title>High frequency of phylogenetically diverse reductive dehalogenase-homologous genes in deep subseafloor sedimentary metagenomes.</title>
        <authorList>
            <person name="Kawai M."/>
            <person name="Futagami T."/>
            <person name="Toyoda A."/>
            <person name="Takaki Y."/>
            <person name="Nishi S."/>
            <person name="Hori S."/>
            <person name="Arai W."/>
            <person name="Tsubouchi T."/>
            <person name="Morono Y."/>
            <person name="Uchiyama I."/>
            <person name="Ito T."/>
            <person name="Fujiyama A."/>
            <person name="Inagaki F."/>
            <person name="Takami H."/>
        </authorList>
    </citation>
    <scope>NUCLEOTIDE SEQUENCE</scope>
    <source>
        <strain evidence="7">Expedition CK06-06</strain>
    </source>
</reference>
<feature type="non-terminal residue" evidence="7">
    <location>
        <position position="205"/>
    </location>
</feature>
<dbReference type="GO" id="GO:0005524">
    <property type="term" value="F:ATP binding"/>
    <property type="evidence" value="ECO:0007669"/>
    <property type="project" value="UniProtKB-KW"/>
</dbReference>
<dbReference type="GO" id="GO:0005737">
    <property type="term" value="C:cytoplasm"/>
    <property type="evidence" value="ECO:0007669"/>
    <property type="project" value="TreeGrafter"/>
</dbReference>
<dbReference type="PRINTS" id="PR01043">
    <property type="entry name" value="TRNASYNTHGLY"/>
</dbReference>
<evidence type="ECO:0000256" key="5">
    <source>
        <dbReference type="SAM" id="MobiDB-lite"/>
    </source>
</evidence>
<dbReference type="GO" id="GO:0006426">
    <property type="term" value="P:glycyl-tRNA aminoacylation"/>
    <property type="evidence" value="ECO:0007669"/>
    <property type="project" value="TreeGrafter"/>
</dbReference>
<dbReference type="PANTHER" id="PTHR10745:SF8">
    <property type="entry name" value="DNA POLYMERASE SUBUNIT GAMMA-2, MITOCHONDRIAL"/>
    <property type="match status" value="1"/>
</dbReference>
<keyword evidence="4" id="KW-0030">Aminoacyl-tRNA synthetase</keyword>
<evidence type="ECO:0000256" key="1">
    <source>
        <dbReference type="ARBA" id="ARBA00022598"/>
    </source>
</evidence>
<dbReference type="AlphaFoldDB" id="X1NT03"/>
<dbReference type="GO" id="GO:0004820">
    <property type="term" value="F:glycine-tRNA ligase activity"/>
    <property type="evidence" value="ECO:0007669"/>
    <property type="project" value="TreeGrafter"/>
</dbReference>
<dbReference type="InterPro" id="IPR006195">
    <property type="entry name" value="aa-tRNA-synth_II"/>
</dbReference>
<organism evidence="7">
    <name type="scientific">marine sediment metagenome</name>
    <dbReference type="NCBI Taxonomy" id="412755"/>
    <lineage>
        <taxon>unclassified sequences</taxon>
        <taxon>metagenomes</taxon>
        <taxon>ecological metagenomes</taxon>
    </lineage>
</organism>
<keyword evidence="1" id="KW-0436">Ligase</keyword>
<dbReference type="PANTHER" id="PTHR10745">
    <property type="entry name" value="GLYCYL-TRNA SYNTHETASE/DNA POLYMERASE SUBUNIT GAMMA-2"/>
    <property type="match status" value="1"/>
</dbReference>
<dbReference type="Gene3D" id="3.30.930.10">
    <property type="entry name" value="Bira Bifunctional Protein, Domain 2"/>
    <property type="match status" value="1"/>
</dbReference>
<gene>
    <name evidence="7" type="ORF">S06H3_59065</name>
</gene>
<evidence type="ECO:0000313" key="7">
    <source>
        <dbReference type="EMBL" id="GAI47162.1"/>
    </source>
</evidence>
<evidence type="ECO:0000256" key="4">
    <source>
        <dbReference type="ARBA" id="ARBA00023146"/>
    </source>
</evidence>
<evidence type="ECO:0000256" key="3">
    <source>
        <dbReference type="ARBA" id="ARBA00022840"/>
    </source>
</evidence>
<dbReference type="PROSITE" id="PS50862">
    <property type="entry name" value="AA_TRNA_LIGASE_II"/>
    <property type="match status" value="1"/>
</dbReference>
<evidence type="ECO:0000259" key="6">
    <source>
        <dbReference type="PROSITE" id="PS50862"/>
    </source>
</evidence>
<evidence type="ECO:0000256" key="2">
    <source>
        <dbReference type="ARBA" id="ARBA00022741"/>
    </source>
</evidence>